<dbReference type="PROSITE" id="PS00678">
    <property type="entry name" value="WD_REPEATS_1"/>
    <property type="match status" value="2"/>
</dbReference>
<sequence length="520" mass="57543">MEAVEPQSLKKLSFKSLKRSLSLFSPSHGHYASDLNSKKARINHKLQLEYGVILNSAAESEGKVNLASQGQGEQGSSSTGILALPGSIGIVPIGPEGSRDSQKGGAQNALDLPPYVQPKALNDTGVPIKSTSGALMSTPTLSDRNPSTSALMERIPSRWPRPVWHAPWKTYRGSASILDYLIQKKKTNGLESSFILKVLINYADVISGHLGWVRSIAFNPSNEWFCTGSADRTIKIWDVASGKLKLTLTGHIEQVRGLAVSKDFPYMFSAGDDKQVKCWDLEQNKVIRSYHGHLSGVYCLALHPTINVLLTGGRDSVCRVWDIRSKVQIFALSGHDNTVCSVFTRPTDPQIVTGSHDSTIKFWDLRYGKTMQTITNHKKSVRAMALHPIEDTFASASADNIKKFNLPKGEFMHNMLSQQKTIVNAMAVNEEGVMATAGDNGSLWFWDWRSGHNFQQTQTIVQPGSLDSEAGIYAMSYDVTGSRLVTCETDKTIKMWKEDEYATPESHPLNYKPPKELRRF</sequence>
<dbReference type="SMART" id="SM00320">
    <property type="entry name" value="WD40"/>
    <property type="match status" value="7"/>
</dbReference>
<dbReference type="FunFam" id="2.130.10.10:FF:000012">
    <property type="entry name" value="Putative pleiotropic regulator 1"/>
    <property type="match status" value="1"/>
</dbReference>
<feature type="repeat" description="WD" evidence="4">
    <location>
        <begin position="290"/>
        <end position="331"/>
    </location>
</feature>
<feature type="repeat" description="WD" evidence="4">
    <location>
        <begin position="332"/>
        <end position="373"/>
    </location>
</feature>
<dbReference type="InterPro" id="IPR020472">
    <property type="entry name" value="WD40_PAC1"/>
</dbReference>
<dbReference type="GO" id="GO:0000398">
    <property type="term" value="P:mRNA splicing, via spliceosome"/>
    <property type="evidence" value="ECO:0007669"/>
    <property type="project" value="InterPro"/>
</dbReference>
<dbReference type="InterPro" id="IPR019775">
    <property type="entry name" value="WD40_repeat_CS"/>
</dbReference>
<comment type="caution">
    <text evidence="6">The sequence shown here is derived from an EMBL/GenBank/DDBJ whole genome shotgun (WGS) entry which is preliminary data.</text>
</comment>
<keyword evidence="7" id="KW-1185">Reference proteome</keyword>
<evidence type="ECO:0000313" key="7">
    <source>
        <dbReference type="Proteomes" id="UP000541444"/>
    </source>
</evidence>
<dbReference type="PRINTS" id="PR00320">
    <property type="entry name" value="GPROTEINBRPT"/>
</dbReference>
<dbReference type="PROSITE" id="PS50294">
    <property type="entry name" value="WD_REPEATS_REGION"/>
    <property type="match status" value="4"/>
</dbReference>
<dbReference type="PROSITE" id="PS50082">
    <property type="entry name" value="WD_REPEATS_2"/>
    <property type="match status" value="4"/>
</dbReference>
<evidence type="ECO:0000256" key="5">
    <source>
        <dbReference type="SAM" id="MobiDB-lite"/>
    </source>
</evidence>
<keyword evidence="2" id="KW-0677">Repeat</keyword>
<dbReference type="Gene3D" id="2.130.10.10">
    <property type="entry name" value="YVTN repeat-like/Quinoprotein amine dehydrogenase"/>
    <property type="match status" value="1"/>
</dbReference>
<organism evidence="6 7">
    <name type="scientific">Kingdonia uniflora</name>
    <dbReference type="NCBI Taxonomy" id="39325"/>
    <lineage>
        <taxon>Eukaryota</taxon>
        <taxon>Viridiplantae</taxon>
        <taxon>Streptophyta</taxon>
        <taxon>Embryophyta</taxon>
        <taxon>Tracheophyta</taxon>
        <taxon>Spermatophyta</taxon>
        <taxon>Magnoliopsida</taxon>
        <taxon>Ranunculales</taxon>
        <taxon>Circaeasteraceae</taxon>
        <taxon>Kingdonia</taxon>
    </lineage>
</organism>
<feature type="region of interest" description="Disordered" evidence="5">
    <location>
        <begin position="93"/>
        <end position="113"/>
    </location>
</feature>
<dbReference type="PANTHER" id="PTHR19923">
    <property type="entry name" value="WD40 REPEAT PROTEINPRL1/PRL2-RELATED"/>
    <property type="match status" value="1"/>
</dbReference>
<proteinExistence type="inferred from homology"/>
<dbReference type="GO" id="GO:0071011">
    <property type="term" value="C:precatalytic spliceosome"/>
    <property type="evidence" value="ECO:0007669"/>
    <property type="project" value="TreeGrafter"/>
</dbReference>
<feature type="repeat" description="WD" evidence="4">
    <location>
        <begin position="248"/>
        <end position="289"/>
    </location>
</feature>
<evidence type="ECO:0000256" key="3">
    <source>
        <dbReference type="ARBA" id="ARBA00025726"/>
    </source>
</evidence>
<dbReference type="CDD" id="cd00200">
    <property type="entry name" value="WD40"/>
    <property type="match status" value="1"/>
</dbReference>
<evidence type="ECO:0000313" key="6">
    <source>
        <dbReference type="EMBL" id="KAF6155574.1"/>
    </source>
</evidence>
<name>A0A7J7ML88_9MAGN</name>
<dbReference type="OrthoDB" id="10256122at2759"/>
<protein>
    <submittedName>
        <fullName evidence="6">Uncharacterized protein</fullName>
    </submittedName>
</protein>
<gene>
    <name evidence="6" type="ORF">GIB67_004568</name>
</gene>
<dbReference type="AlphaFoldDB" id="A0A7J7ML88"/>
<dbReference type="GO" id="GO:0071013">
    <property type="term" value="C:catalytic step 2 spliceosome"/>
    <property type="evidence" value="ECO:0007669"/>
    <property type="project" value="TreeGrafter"/>
</dbReference>
<feature type="repeat" description="WD" evidence="4">
    <location>
        <begin position="206"/>
        <end position="247"/>
    </location>
</feature>
<dbReference type="SUPFAM" id="SSF50978">
    <property type="entry name" value="WD40 repeat-like"/>
    <property type="match status" value="1"/>
</dbReference>
<dbReference type="EMBL" id="JACGCM010001419">
    <property type="protein sequence ID" value="KAF6155574.1"/>
    <property type="molecule type" value="Genomic_DNA"/>
</dbReference>
<evidence type="ECO:0000256" key="1">
    <source>
        <dbReference type="ARBA" id="ARBA00022574"/>
    </source>
</evidence>
<dbReference type="GO" id="GO:0000974">
    <property type="term" value="C:Prp19 complex"/>
    <property type="evidence" value="ECO:0007669"/>
    <property type="project" value="TreeGrafter"/>
</dbReference>
<dbReference type="Pfam" id="PF00400">
    <property type="entry name" value="WD40"/>
    <property type="match status" value="6"/>
</dbReference>
<reference evidence="6 7" key="1">
    <citation type="journal article" date="2020" name="IScience">
        <title>Genome Sequencing of the Endangered Kingdonia uniflora (Circaeasteraceae, Ranunculales) Reveals Potential Mechanisms of Evolutionary Specialization.</title>
        <authorList>
            <person name="Sun Y."/>
            <person name="Deng T."/>
            <person name="Zhang A."/>
            <person name="Moore M.J."/>
            <person name="Landis J.B."/>
            <person name="Lin N."/>
            <person name="Zhang H."/>
            <person name="Zhang X."/>
            <person name="Huang J."/>
            <person name="Zhang X."/>
            <person name="Sun H."/>
            <person name="Wang H."/>
        </authorList>
    </citation>
    <scope>NUCLEOTIDE SEQUENCE [LARGE SCALE GENOMIC DNA]</scope>
    <source>
        <strain evidence="6">TB1705</strain>
        <tissue evidence="6">Leaf</tissue>
    </source>
</reference>
<dbReference type="InterPro" id="IPR036322">
    <property type="entry name" value="WD40_repeat_dom_sf"/>
</dbReference>
<evidence type="ECO:0000256" key="2">
    <source>
        <dbReference type="ARBA" id="ARBA00022737"/>
    </source>
</evidence>
<keyword evidence="1 4" id="KW-0853">WD repeat</keyword>
<comment type="similarity">
    <text evidence="3">Belongs to the WD repeat PRL1/PRL2 family.</text>
</comment>
<dbReference type="InterPro" id="IPR015943">
    <property type="entry name" value="WD40/YVTN_repeat-like_dom_sf"/>
</dbReference>
<accession>A0A7J7ML88</accession>
<dbReference type="PANTHER" id="PTHR19923:SF0">
    <property type="entry name" value="PLEIOTROPIC REGULATOR 1"/>
    <property type="match status" value="1"/>
</dbReference>
<dbReference type="InterPro" id="IPR001680">
    <property type="entry name" value="WD40_rpt"/>
</dbReference>
<evidence type="ECO:0000256" key="4">
    <source>
        <dbReference type="PROSITE-ProRule" id="PRU00221"/>
    </source>
</evidence>
<dbReference type="Proteomes" id="UP000541444">
    <property type="component" value="Unassembled WGS sequence"/>
</dbReference>
<dbReference type="InterPro" id="IPR045241">
    <property type="entry name" value="Prp46/PLRG1-like"/>
</dbReference>